<dbReference type="InterPro" id="IPR005580">
    <property type="entry name" value="DbpA/CsdA_RNA-bd_dom"/>
</dbReference>
<dbReference type="PANTHER" id="PTHR47959:SF1">
    <property type="entry name" value="ATP-DEPENDENT RNA HELICASE DBPA"/>
    <property type="match status" value="1"/>
</dbReference>
<dbReference type="Pfam" id="PF00271">
    <property type="entry name" value="Helicase_C"/>
    <property type="match status" value="1"/>
</dbReference>
<protein>
    <submittedName>
        <fullName evidence="8">Uncharacterized protein</fullName>
    </submittedName>
</protein>
<dbReference type="InterPro" id="IPR027417">
    <property type="entry name" value="P-loop_NTPase"/>
</dbReference>
<sequence>MKIRNEIERYKIIYYLCGMNTENQHIAILSNLGIDNLNKMQFAAQKAIIDSQNTLLLSPTGSGKTLAFLLPIFRLLKEDIKKVQCLVIVPSRELALQIEQVWKKMGTQFKVNVCYGGHSIDTELKNLSNPPALLIGTPGRLTDHLERKSFDTDSIRILVLDEFDKSLQLGFQEEMDTIISQLPNLQKRVLLSATSDVQIPEFVGMQKPVVLDYIQEEKSDNLSIKLVLSPEKDKIESLFHLICSFNSEPALIFCNHREITERISDLLNKKGIQAGYYHGGMDQDDRERILIQFRNGSLNYLITTDLAARGLDIPEMKHVIHYHLPAKESEFVHRNGRTARMHASGTSYIIQFKDEKMPDYISDTLDILKVALGKKLPNRPEFQTVYISGGKKNKLNKSDIVGFFLQKGKLDKSHLGLIDVKDFISFVAVRRSAVKTLLGNIRDEKMKGKKYKIEVARNVIKKTD</sequence>
<dbReference type="PROSITE" id="PS51192">
    <property type="entry name" value="HELICASE_ATP_BIND_1"/>
    <property type="match status" value="1"/>
</dbReference>
<keyword evidence="1" id="KW-0547">Nucleotide-binding</keyword>
<evidence type="ECO:0000256" key="3">
    <source>
        <dbReference type="ARBA" id="ARBA00022806"/>
    </source>
</evidence>
<dbReference type="Gene3D" id="3.30.70.330">
    <property type="match status" value="1"/>
</dbReference>
<dbReference type="SMART" id="SM00487">
    <property type="entry name" value="DEXDc"/>
    <property type="match status" value="1"/>
</dbReference>
<keyword evidence="4" id="KW-0067">ATP-binding</keyword>
<dbReference type="Gene3D" id="3.40.50.300">
    <property type="entry name" value="P-loop containing nucleotide triphosphate hydrolases"/>
    <property type="match status" value="2"/>
</dbReference>
<dbReference type="InterPro" id="IPR044742">
    <property type="entry name" value="DEAD/DEAH_RhlB"/>
</dbReference>
<dbReference type="SMART" id="SM00490">
    <property type="entry name" value="HELICc"/>
    <property type="match status" value="1"/>
</dbReference>
<organism evidence="8">
    <name type="scientific">uncultured Dysgonomonas sp</name>
    <dbReference type="NCBI Taxonomy" id="206096"/>
    <lineage>
        <taxon>Bacteria</taxon>
        <taxon>Pseudomonadati</taxon>
        <taxon>Bacteroidota</taxon>
        <taxon>Bacteroidia</taxon>
        <taxon>Bacteroidales</taxon>
        <taxon>Dysgonomonadaceae</taxon>
        <taxon>Dysgonomonas</taxon>
        <taxon>environmental samples</taxon>
    </lineage>
</organism>
<evidence type="ECO:0000259" key="6">
    <source>
        <dbReference type="PROSITE" id="PS51192"/>
    </source>
</evidence>
<dbReference type="EMBL" id="FLUL01000001">
    <property type="protein sequence ID" value="SBW03698.1"/>
    <property type="molecule type" value="Genomic_DNA"/>
</dbReference>
<comment type="similarity">
    <text evidence="5">Belongs to the DEAD box helicase family.</text>
</comment>
<dbReference type="GO" id="GO:0003676">
    <property type="term" value="F:nucleic acid binding"/>
    <property type="evidence" value="ECO:0007669"/>
    <property type="project" value="InterPro"/>
</dbReference>
<proteinExistence type="inferred from homology"/>
<evidence type="ECO:0000259" key="7">
    <source>
        <dbReference type="PROSITE" id="PS51194"/>
    </source>
</evidence>
<reference evidence="8" key="1">
    <citation type="submission" date="2016-04" db="EMBL/GenBank/DDBJ databases">
        <authorList>
            <person name="Evans L.H."/>
            <person name="Alamgir A."/>
            <person name="Owens N."/>
            <person name="Weber N.D."/>
            <person name="Virtaneva K."/>
            <person name="Barbian K."/>
            <person name="Babar A."/>
            <person name="Rosenke K."/>
        </authorList>
    </citation>
    <scope>NUCLEOTIDE SEQUENCE</scope>
    <source>
        <strain evidence="8">86-2</strain>
    </source>
</reference>
<evidence type="ECO:0000256" key="1">
    <source>
        <dbReference type="ARBA" id="ARBA00022741"/>
    </source>
</evidence>
<dbReference type="Pfam" id="PF03880">
    <property type="entry name" value="DbpA"/>
    <property type="match status" value="1"/>
</dbReference>
<accession>A0A212JWE6</accession>
<dbReference type="InterPro" id="IPR014001">
    <property type="entry name" value="Helicase_ATP-bd"/>
</dbReference>
<dbReference type="GO" id="GO:0005524">
    <property type="term" value="F:ATP binding"/>
    <property type="evidence" value="ECO:0007669"/>
    <property type="project" value="UniProtKB-KW"/>
</dbReference>
<feature type="domain" description="Helicase ATP-binding" evidence="6">
    <location>
        <begin position="45"/>
        <end position="213"/>
    </location>
</feature>
<dbReference type="GO" id="GO:0005829">
    <property type="term" value="C:cytosol"/>
    <property type="evidence" value="ECO:0007669"/>
    <property type="project" value="TreeGrafter"/>
</dbReference>
<name>A0A212JWE6_9BACT</name>
<dbReference type="SUPFAM" id="SSF52540">
    <property type="entry name" value="P-loop containing nucleoside triphosphate hydrolases"/>
    <property type="match status" value="1"/>
</dbReference>
<evidence type="ECO:0000256" key="2">
    <source>
        <dbReference type="ARBA" id="ARBA00022801"/>
    </source>
</evidence>
<keyword evidence="2" id="KW-0378">Hydrolase</keyword>
<dbReference type="GO" id="GO:0003724">
    <property type="term" value="F:RNA helicase activity"/>
    <property type="evidence" value="ECO:0007669"/>
    <property type="project" value="TreeGrafter"/>
</dbReference>
<dbReference type="InterPro" id="IPR001650">
    <property type="entry name" value="Helicase_C-like"/>
</dbReference>
<dbReference type="CDD" id="cd18787">
    <property type="entry name" value="SF2_C_DEAD"/>
    <property type="match status" value="1"/>
</dbReference>
<keyword evidence="3" id="KW-0347">Helicase</keyword>
<dbReference type="GO" id="GO:0016787">
    <property type="term" value="F:hydrolase activity"/>
    <property type="evidence" value="ECO:0007669"/>
    <property type="project" value="UniProtKB-KW"/>
</dbReference>
<gene>
    <name evidence="8" type="ORF">KL86DYS2_12482</name>
</gene>
<dbReference type="InterPro" id="IPR050079">
    <property type="entry name" value="DEAD_box_RNA_helicase"/>
</dbReference>
<evidence type="ECO:0000313" key="8">
    <source>
        <dbReference type="EMBL" id="SBW03698.1"/>
    </source>
</evidence>
<dbReference type="InterPro" id="IPR012677">
    <property type="entry name" value="Nucleotide-bd_a/b_plait_sf"/>
</dbReference>
<evidence type="ECO:0000256" key="4">
    <source>
        <dbReference type="ARBA" id="ARBA00022840"/>
    </source>
</evidence>
<dbReference type="Pfam" id="PF00270">
    <property type="entry name" value="DEAD"/>
    <property type="match status" value="1"/>
</dbReference>
<dbReference type="InterPro" id="IPR011545">
    <property type="entry name" value="DEAD/DEAH_box_helicase_dom"/>
</dbReference>
<feature type="domain" description="Helicase C-terminal" evidence="7">
    <location>
        <begin position="234"/>
        <end position="384"/>
    </location>
</feature>
<dbReference type="PANTHER" id="PTHR47959">
    <property type="entry name" value="ATP-DEPENDENT RNA HELICASE RHLE-RELATED"/>
    <property type="match status" value="1"/>
</dbReference>
<evidence type="ECO:0000256" key="5">
    <source>
        <dbReference type="ARBA" id="ARBA00038437"/>
    </source>
</evidence>
<dbReference type="PROSITE" id="PS51194">
    <property type="entry name" value="HELICASE_CTER"/>
    <property type="match status" value="1"/>
</dbReference>
<dbReference type="AlphaFoldDB" id="A0A212JWE6"/>
<dbReference type="CDD" id="cd00268">
    <property type="entry name" value="DEADc"/>
    <property type="match status" value="1"/>
</dbReference>